<dbReference type="SUPFAM" id="SSF55008">
    <property type="entry name" value="HMA, heavy metal-associated domain"/>
    <property type="match status" value="1"/>
</dbReference>
<evidence type="ECO:0000313" key="4">
    <source>
        <dbReference type="Proteomes" id="UP001266099"/>
    </source>
</evidence>
<keyword evidence="1" id="KW-0479">Metal-binding</keyword>
<feature type="domain" description="HMA" evidence="2">
    <location>
        <begin position="4"/>
        <end position="72"/>
    </location>
</feature>
<dbReference type="Proteomes" id="UP001266099">
    <property type="component" value="Unassembled WGS sequence"/>
</dbReference>
<dbReference type="PROSITE" id="PS01047">
    <property type="entry name" value="HMA_1"/>
    <property type="match status" value="1"/>
</dbReference>
<dbReference type="Pfam" id="PF00403">
    <property type="entry name" value="HMA"/>
    <property type="match status" value="1"/>
</dbReference>
<dbReference type="EMBL" id="JAVDUJ010000001">
    <property type="protein sequence ID" value="MDR6939503.1"/>
    <property type="molecule type" value="Genomic_DNA"/>
</dbReference>
<evidence type="ECO:0000259" key="2">
    <source>
        <dbReference type="PROSITE" id="PS50846"/>
    </source>
</evidence>
<dbReference type="PROSITE" id="PS50846">
    <property type="entry name" value="HMA_2"/>
    <property type="match status" value="1"/>
</dbReference>
<keyword evidence="4" id="KW-1185">Reference proteome</keyword>
<dbReference type="InterPro" id="IPR006121">
    <property type="entry name" value="HMA_dom"/>
</dbReference>
<gene>
    <name evidence="3" type="ORF">J2S36_001046</name>
</gene>
<protein>
    <submittedName>
        <fullName evidence="3">Copper chaperone CopZ</fullName>
    </submittedName>
</protein>
<proteinExistence type="predicted"/>
<reference evidence="3 4" key="1">
    <citation type="submission" date="2023-07" db="EMBL/GenBank/DDBJ databases">
        <title>Sequencing the genomes of 1000 actinobacteria strains.</title>
        <authorList>
            <person name="Klenk H.-P."/>
        </authorList>
    </citation>
    <scope>NUCLEOTIDE SEQUENCE [LARGE SCALE GENOMIC DNA]</scope>
    <source>
        <strain evidence="3 4">DSM 15539</strain>
    </source>
</reference>
<dbReference type="InterPro" id="IPR017969">
    <property type="entry name" value="Heavy-metal-associated_CS"/>
</dbReference>
<evidence type="ECO:0000256" key="1">
    <source>
        <dbReference type="ARBA" id="ARBA00022723"/>
    </source>
</evidence>
<organism evidence="3 4">
    <name type="scientific">Arcanobacterium hippocoleae</name>
    <dbReference type="NCBI Taxonomy" id="149017"/>
    <lineage>
        <taxon>Bacteria</taxon>
        <taxon>Bacillati</taxon>
        <taxon>Actinomycetota</taxon>
        <taxon>Actinomycetes</taxon>
        <taxon>Actinomycetales</taxon>
        <taxon>Actinomycetaceae</taxon>
        <taxon>Arcanobacterium</taxon>
    </lineage>
</organism>
<dbReference type="RefSeq" id="WP_309956215.1">
    <property type="nucleotide sequence ID" value="NZ_CP136414.1"/>
</dbReference>
<evidence type="ECO:0000313" key="3">
    <source>
        <dbReference type="EMBL" id="MDR6939503.1"/>
    </source>
</evidence>
<dbReference type="CDD" id="cd00371">
    <property type="entry name" value="HMA"/>
    <property type="match status" value="1"/>
</dbReference>
<sequence>MAQNAIKLKVSGMTCGNCAKHVTEELKEVSGIDRVSVLLNSGGVSTVDMFISKDISDAAIQEAVAEAGDYAIEEITRYSN</sequence>
<dbReference type="Gene3D" id="3.30.70.100">
    <property type="match status" value="1"/>
</dbReference>
<comment type="caution">
    <text evidence="3">The sequence shown here is derived from an EMBL/GenBank/DDBJ whole genome shotgun (WGS) entry which is preliminary data.</text>
</comment>
<name>A0ABU1T2A6_9ACTO</name>
<dbReference type="InterPro" id="IPR036163">
    <property type="entry name" value="HMA_dom_sf"/>
</dbReference>
<accession>A0ABU1T2A6</accession>